<gene>
    <name evidence="1" type="ORF">SAMN06265373_102106</name>
</gene>
<dbReference type="InterPro" id="IPR036182">
    <property type="entry name" value="PCuAC_sf"/>
</dbReference>
<comment type="caution">
    <text evidence="1">The sequence shown here is derived from an EMBL/GenBank/DDBJ whole genome shotgun (WGS) entry which is preliminary data.</text>
</comment>
<dbReference type="Proteomes" id="UP001157961">
    <property type="component" value="Unassembled WGS sequence"/>
</dbReference>
<dbReference type="Pfam" id="PF04314">
    <property type="entry name" value="PCuAC"/>
    <property type="match status" value="1"/>
</dbReference>
<accession>A0ABY1NIR2</accession>
<dbReference type="Gene3D" id="2.60.40.1890">
    <property type="entry name" value="PCu(A)C copper chaperone"/>
    <property type="match status" value="1"/>
</dbReference>
<sequence length="261" mass="27283">MKARKVLGFLLLVGVVAAGGYTLLKPKQPPPILLTNAKAAPLEMGASQLAVFVSIENSGPSDTLLFASAPDAKSAAFSQTFGPLALPSGSTSALAADGVFLKLNDVRGPLDHGRTLPISLTFAKAGTLTTRARIVAFRNQGNAANYGLFGIGDICRVGDGEPAPHIELEASKIETGWTIDILSDDFEFTPELADGPHVPGTGHGHIYVNGLKLGRLYSASTSIGHLPVGQHEIRVTLSTNDHRAYVVGDSPVTASIQIHSD</sequence>
<dbReference type="EMBL" id="FXTY01000002">
    <property type="protein sequence ID" value="SMP10162.1"/>
    <property type="molecule type" value="Genomic_DNA"/>
</dbReference>
<proteinExistence type="predicted"/>
<organism evidence="1 2">
    <name type="scientific">Shimia sagamensis</name>
    <dbReference type="NCBI Taxonomy" id="1566352"/>
    <lineage>
        <taxon>Bacteria</taxon>
        <taxon>Pseudomonadati</taxon>
        <taxon>Pseudomonadota</taxon>
        <taxon>Alphaproteobacteria</taxon>
        <taxon>Rhodobacterales</taxon>
        <taxon>Roseobacteraceae</taxon>
    </lineage>
</organism>
<reference evidence="1 2" key="1">
    <citation type="submission" date="2017-05" db="EMBL/GenBank/DDBJ databases">
        <authorList>
            <person name="Varghese N."/>
            <person name="Submissions S."/>
        </authorList>
    </citation>
    <scope>NUCLEOTIDE SEQUENCE [LARGE SCALE GENOMIC DNA]</scope>
    <source>
        <strain evidence="1 2">DSM 29734</strain>
    </source>
</reference>
<protein>
    <submittedName>
        <fullName evidence="1">Copper(I)-binding protein</fullName>
    </submittedName>
</protein>
<evidence type="ECO:0000313" key="2">
    <source>
        <dbReference type="Proteomes" id="UP001157961"/>
    </source>
</evidence>
<dbReference type="InterPro" id="IPR007410">
    <property type="entry name" value="LpqE-like"/>
</dbReference>
<name>A0ABY1NIR2_9RHOB</name>
<dbReference type="SUPFAM" id="SSF110087">
    <property type="entry name" value="DR1885-like metal-binding protein"/>
    <property type="match status" value="1"/>
</dbReference>
<evidence type="ECO:0000313" key="1">
    <source>
        <dbReference type="EMBL" id="SMP10162.1"/>
    </source>
</evidence>
<dbReference type="RefSeq" id="WP_283424868.1">
    <property type="nucleotide sequence ID" value="NZ_FXTY01000002.1"/>
</dbReference>
<keyword evidence="2" id="KW-1185">Reference proteome</keyword>